<dbReference type="Gene3D" id="2.180.10.10">
    <property type="entry name" value="RHS repeat-associated core"/>
    <property type="match status" value="1"/>
</dbReference>
<comment type="caution">
    <text evidence="1">The sequence shown here is derived from an EMBL/GenBank/DDBJ whole genome shotgun (WGS) entry which is preliminary data.</text>
</comment>
<evidence type="ECO:0000313" key="2">
    <source>
        <dbReference type="Proteomes" id="UP000245880"/>
    </source>
</evidence>
<dbReference type="AlphaFoldDB" id="A0A316B3C7"/>
<name>A0A316B3C7_9BACT</name>
<accession>A0A316B3C7</accession>
<gene>
    <name evidence="1" type="ORF">CLV98_109177</name>
</gene>
<sequence length="233" mass="26037">MESWWEIDPLSEKYFSTSPYNYVHNNPINARDPDGRIVVFINGQKSTTQGLPQYWEGFDQGVMTHFNDGKAQYYDGSIGGWASTFGGGVFTGMGNNISASNRYRAGKEKGYEDAAGLIADLARDDKGNITETIKIITHSMGGVYGSGFIGGLKKFLKENPELNKQVKISLIAHFDPFQGGSIIADPNVFTMQFMHKFGITQDGKKRNESDSFWWLANEKGKGIKSEVYYRKPK</sequence>
<dbReference type="EMBL" id="QGDT01000009">
    <property type="protein sequence ID" value="PWJ57067.1"/>
    <property type="molecule type" value="Genomic_DNA"/>
</dbReference>
<proteinExistence type="predicted"/>
<protein>
    <recommendedName>
        <fullName evidence="3">RHS repeat-associated protein</fullName>
    </recommendedName>
</protein>
<organism evidence="1 2">
    <name type="scientific">Dyadobacter jejuensis</name>
    <dbReference type="NCBI Taxonomy" id="1082580"/>
    <lineage>
        <taxon>Bacteria</taxon>
        <taxon>Pseudomonadati</taxon>
        <taxon>Bacteroidota</taxon>
        <taxon>Cytophagia</taxon>
        <taxon>Cytophagales</taxon>
        <taxon>Spirosomataceae</taxon>
        <taxon>Dyadobacter</taxon>
    </lineage>
</organism>
<dbReference type="Proteomes" id="UP000245880">
    <property type="component" value="Unassembled WGS sequence"/>
</dbReference>
<evidence type="ECO:0008006" key="3">
    <source>
        <dbReference type="Google" id="ProtNLM"/>
    </source>
</evidence>
<keyword evidence="2" id="KW-1185">Reference proteome</keyword>
<evidence type="ECO:0000313" key="1">
    <source>
        <dbReference type="EMBL" id="PWJ57067.1"/>
    </source>
</evidence>
<reference evidence="1 2" key="1">
    <citation type="submission" date="2018-03" db="EMBL/GenBank/DDBJ databases">
        <title>Genomic Encyclopedia of Archaeal and Bacterial Type Strains, Phase II (KMG-II): from individual species to whole genera.</title>
        <authorList>
            <person name="Goeker M."/>
        </authorList>
    </citation>
    <scope>NUCLEOTIDE SEQUENCE [LARGE SCALE GENOMIC DNA]</scope>
    <source>
        <strain evidence="1 2">DSM 100346</strain>
    </source>
</reference>